<dbReference type="PROSITE" id="PS50206">
    <property type="entry name" value="RHODANESE_3"/>
    <property type="match status" value="1"/>
</dbReference>
<dbReference type="Proteomes" id="UP000838686">
    <property type="component" value="Unassembled WGS sequence"/>
</dbReference>
<reference evidence="2" key="1">
    <citation type="submission" date="2022-01" db="EMBL/GenBank/DDBJ databases">
        <authorList>
            <person name="Criscuolo A."/>
        </authorList>
    </citation>
    <scope>NUCLEOTIDE SEQUENCE</scope>
    <source>
        <strain evidence="2">CIP111893</strain>
    </source>
</reference>
<evidence type="ECO:0000313" key="3">
    <source>
        <dbReference type="Proteomes" id="UP000838686"/>
    </source>
</evidence>
<dbReference type="InterPro" id="IPR036873">
    <property type="entry name" value="Rhodanese-like_dom_sf"/>
</dbReference>
<keyword evidence="2" id="KW-0808">Transferase</keyword>
<gene>
    <name evidence="2" type="primary">glpE_3</name>
    <name evidence="2" type="ORF">PAECIP111893_04722</name>
</gene>
<dbReference type="PANTHER" id="PTHR43031:SF17">
    <property type="entry name" value="SULFURTRANSFERASE YTWF-RELATED"/>
    <property type="match status" value="1"/>
</dbReference>
<dbReference type="SMART" id="SM00450">
    <property type="entry name" value="RHOD"/>
    <property type="match status" value="1"/>
</dbReference>
<dbReference type="InterPro" id="IPR001763">
    <property type="entry name" value="Rhodanese-like_dom"/>
</dbReference>
<comment type="caution">
    <text evidence="2">The sequence shown here is derived from an EMBL/GenBank/DDBJ whole genome shotgun (WGS) entry which is preliminary data.</text>
</comment>
<accession>A0ABN8GY24</accession>
<dbReference type="EMBL" id="CAKMMF010000035">
    <property type="protein sequence ID" value="CAH1221423.1"/>
    <property type="molecule type" value="Genomic_DNA"/>
</dbReference>
<evidence type="ECO:0000259" key="1">
    <source>
        <dbReference type="PROSITE" id="PS50206"/>
    </source>
</evidence>
<dbReference type="RefSeq" id="WP_236345341.1">
    <property type="nucleotide sequence ID" value="NZ_CAKMMF010000035.1"/>
</dbReference>
<organism evidence="2 3">
    <name type="scientific">Paenibacillus plantiphilus</name>
    <dbReference type="NCBI Taxonomy" id="2905650"/>
    <lineage>
        <taxon>Bacteria</taxon>
        <taxon>Bacillati</taxon>
        <taxon>Bacillota</taxon>
        <taxon>Bacilli</taxon>
        <taxon>Bacillales</taxon>
        <taxon>Paenibacillaceae</taxon>
        <taxon>Paenibacillus</taxon>
    </lineage>
</organism>
<feature type="domain" description="Rhodanese" evidence="1">
    <location>
        <begin position="20"/>
        <end position="108"/>
    </location>
</feature>
<keyword evidence="3" id="KW-1185">Reference proteome</keyword>
<dbReference type="Pfam" id="PF00581">
    <property type="entry name" value="Rhodanese"/>
    <property type="match status" value="1"/>
</dbReference>
<dbReference type="GO" id="GO:0004792">
    <property type="term" value="F:thiosulfate-cyanide sulfurtransferase activity"/>
    <property type="evidence" value="ECO:0007669"/>
    <property type="project" value="UniProtKB-EC"/>
</dbReference>
<dbReference type="SUPFAM" id="SSF52821">
    <property type="entry name" value="Rhodanese/Cell cycle control phosphatase"/>
    <property type="match status" value="1"/>
</dbReference>
<dbReference type="CDD" id="cd00158">
    <property type="entry name" value="RHOD"/>
    <property type="match status" value="1"/>
</dbReference>
<dbReference type="PANTHER" id="PTHR43031">
    <property type="entry name" value="FAD-DEPENDENT OXIDOREDUCTASE"/>
    <property type="match status" value="1"/>
</dbReference>
<proteinExistence type="predicted"/>
<evidence type="ECO:0000313" key="2">
    <source>
        <dbReference type="EMBL" id="CAH1221423.1"/>
    </source>
</evidence>
<sequence length="109" mass="12406">MNNWSDLEPELFVELLRSGQLDAEQIIDVREEAEWEYYHLEQSSLIPMNTIPDRLHELAADKTLYIVCAHGVRSAAVCHFLQQKGYDSLRNVAGGMAAIASLYDGFQYD</sequence>
<dbReference type="EC" id="2.8.1.1" evidence="2"/>
<dbReference type="InterPro" id="IPR050229">
    <property type="entry name" value="GlpE_sulfurtransferase"/>
</dbReference>
<name>A0ABN8GY24_9BACL</name>
<protein>
    <submittedName>
        <fullName evidence="2">Thiosulfate sulfurtransferase GlpE</fullName>
        <ecNumber evidence="2">2.8.1.1</ecNumber>
    </submittedName>
</protein>
<dbReference type="Gene3D" id="3.40.250.10">
    <property type="entry name" value="Rhodanese-like domain"/>
    <property type="match status" value="1"/>
</dbReference>